<feature type="transmembrane region" description="Helical" evidence="2">
    <location>
        <begin position="84"/>
        <end position="105"/>
    </location>
</feature>
<evidence type="ECO:0000256" key="1">
    <source>
        <dbReference type="SAM" id="MobiDB-lite"/>
    </source>
</evidence>
<keyword evidence="4" id="KW-1185">Reference proteome</keyword>
<sequence length="170" mass="18886">LNGQPLSVVIRADFTLIVASLLFASLQCSSRVLRVSATASNPMESDRIASAGISFDEMLRKLPQMFQMAKDMHNLTEYISQMRIVFIFVTVLGILGGLGFLFVTARRGRRGGRSSSRYRRCDAEDSIDSNACRTSDQWKQKNLQRPVEQPLGFASPPKMIKIPGLSENSV</sequence>
<dbReference type="Proteomes" id="UP000030764">
    <property type="component" value="Unassembled WGS sequence"/>
</dbReference>
<feature type="non-terminal residue" evidence="3">
    <location>
        <position position="1"/>
    </location>
</feature>
<accession>A0A085LU53</accession>
<dbReference type="EMBL" id="KL363292">
    <property type="protein sequence ID" value="KFD48499.1"/>
    <property type="molecule type" value="Genomic_DNA"/>
</dbReference>
<keyword evidence="2" id="KW-1133">Transmembrane helix</keyword>
<name>A0A085LU53_9BILA</name>
<keyword evidence="2" id="KW-0812">Transmembrane</keyword>
<dbReference type="AlphaFoldDB" id="A0A085LU53"/>
<keyword evidence="2" id="KW-0472">Membrane</keyword>
<evidence type="ECO:0000313" key="4">
    <source>
        <dbReference type="Proteomes" id="UP000030764"/>
    </source>
</evidence>
<reference evidence="3 4" key="1">
    <citation type="journal article" date="2014" name="Nat. Genet.">
        <title>Genome and transcriptome of the porcine whipworm Trichuris suis.</title>
        <authorList>
            <person name="Jex A.R."/>
            <person name="Nejsum P."/>
            <person name="Schwarz E.M."/>
            <person name="Hu L."/>
            <person name="Young N.D."/>
            <person name="Hall R.S."/>
            <person name="Korhonen P.K."/>
            <person name="Liao S."/>
            <person name="Thamsborg S."/>
            <person name="Xia J."/>
            <person name="Xu P."/>
            <person name="Wang S."/>
            <person name="Scheerlinck J.P."/>
            <person name="Hofmann A."/>
            <person name="Sternberg P.W."/>
            <person name="Wang J."/>
            <person name="Gasser R.B."/>
        </authorList>
    </citation>
    <scope>NUCLEOTIDE SEQUENCE [LARGE SCALE GENOMIC DNA]</scope>
    <source>
        <strain evidence="3">DCEP-RM93M</strain>
    </source>
</reference>
<feature type="transmembrane region" description="Helical" evidence="2">
    <location>
        <begin position="12"/>
        <end position="33"/>
    </location>
</feature>
<proteinExistence type="predicted"/>
<evidence type="ECO:0000256" key="2">
    <source>
        <dbReference type="SAM" id="Phobius"/>
    </source>
</evidence>
<evidence type="ECO:0000313" key="3">
    <source>
        <dbReference type="EMBL" id="KFD48499.1"/>
    </source>
</evidence>
<organism evidence="3 4">
    <name type="scientific">Trichuris suis</name>
    <name type="common">pig whipworm</name>
    <dbReference type="NCBI Taxonomy" id="68888"/>
    <lineage>
        <taxon>Eukaryota</taxon>
        <taxon>Metazoa</taxon>
        <taxon>Ecdysozoa</taxon>
        <taxon>Nematoda</taxon>
        <taxon>Enoplea</taxon>
        <taxon>Dorylaimia</taxon>
        <taxon>Trichinellida</taxon>
        <taxon>Trichuridae</taxon>
        <taxon>Trichuris</taxon>
    </lineage>
</organism>
<gene>
    <name evidence="3" type="ORF">M513_10633</name>
</gene>
<feature type="region of interest" description="Disordered" evidence="1">
    <location>
        <begin position="135"/>
        <end position="170"/>
    </location>
</feature>
<protein>
    <submittedName>
        <fullName evidence="3">Uncharacterized protein</fullName>
    </submittedName>
</protein>